<dbReference type="InterPro" id="IPR002355">
    <property type="entry name" value="Cu_oxidase_Cu_BS"/>
</dbReference>
<dbReference type="PANTHER" id="PTHR11709">
    <property type="entry name" value="MULTI-COPPER OXIDASE"/>
    <property type="match status" value="1"/>
</dbReference>
<evidence type="ECO:0000256" key="12">
    <source>
        <dbReference type="ARBA" id="ARBA00023185"/>
    </source>
</evidence>
<comment type="function">
    <text evidence="2 13">Lignin degradation and detoxification of lignin-derived products.</text>
</comment>
<evidence type="ECO:0000259" key="15">
    <source>
        <dbReference type="Pfam" id="PF07731"/>
    </source>
</evidence>
<evidence type="ECO:0000256" key="4">
    <source>
        <dbReference type="ARBA" id="ARBA00010609"/>
    </source>
</evidence>
<protein>
    <recommendedName>
        <fullName evidence="5 13">Laccase</fullName>
        <ecNumber evidence="5 13">1.10.3.2</ecNumber>
    </recommendedName>
    <alternativeName>
        <fullName evidence="13">Benzenediol:oxygen oxidoreductase</fullName>
    </alternativeName>
    <alternativeName>
        <fullName evidence="13">Diphenol oxidase</fullName>
    </alternativeName>
    <alternativeName>
        <fullName evidence="13">Urishiol oxidase</fullName>
    </alternativeName>
</protein>
<comment type="similarity">
    <text evidence="4 13">Belongs to the multicopper oxidase family.</text>
</comment>
<evidence type="ECO:0000256" key="5">
    <source>
        <dbReference type="ARBA" id="ARBA00012297"/>
    </source>
</evidence>
<evidence type="ECO:0000259" key="16">
    <source>
        <dbReference type="Pfam" id="PF07732"/>
    </source>
</evidence>
<dbReference type="NCBIfam" id="TIGR03389">
    <property type="entry name" value="laccase"/>
    <property type="match status" value="2"/>
</dbReference>
<feature type="domain" description="Plastocyanin-like" evidence="16">
    <location>
        <begin position="606"/>
        <end position="720"/>
    </location>
</feature>
<feature type="domain" description="Plastocyanin-like" evidence="15">
    <location>
        <begin position="991"/>
        <end position="1116"/>
    </location>
</feature>
<dbReference type="Pfam" id="PF07731">
    <property type="entry name" value="Cu-oxidase_2"/>
    <property type="match status" value="2"/>
</dbReference>
<reference evidence="17 18" key="1">
    <citation type="submission" date="2012-08" db="EMBL/GenBank/DDBJ databases">
        <title>Oryza genome evolution.</title>
        <authorList>
            <person name="Wing R.A."/>
        </authorList>
    </citation>
    <scope>NUCLEOTIDE SEQUENCE</scope>
</reference>
<dbReference type="HOGENOM" id="CLU_006504_0_0_1"/>
<dbReference type="InterPro" id="IPR017761">
    <property type="entry name" value="Laccase"/>
</dbReference>
<dbReference type="PROSITE" id="PS00079">
    <property type="entry name" value="MULTICOPPER_OXIDASE1"/>
    <property type="match status" value="2"/>
</dbReference>
<dbReference type="CDD" id="cd13875">
    <property type="entry name" value="CuRO_2_LCC_plant"/>
    <property type="match status" value="2"/>
</dbReference>
<evidence type="ECO:0000256" key="11">
    <source>
        <dbReference type="ARBA" id="ARBA00023008"/>
    </source>
</evidence>
<feature type="chain" id="PRO_5005115506" description="Laccase" evidence="13">
    <location>
        <begin position="23"/>
        <end position="1134"/>
    </location>
</feature>
<dbReference type="InterPro" id="IPR008972">
    <property type="entry name" value="Cupredoxin"/>
</dbReference>
<evidence type="ECO:0000256" key="1">
    <source>
        <dbReference type="ARBA" id="ARBA00000349"/>
    </source>
</evidence>
<dbReference type="InterPro" id="IPR001117">
    <property type="entry name" value="Cu-oxidase_2nd"/>
</dbReference>
<proteinExistence type="inferred from homology"/>
<evidence type="ECO:0000313" key="17">
    <source>
        <dbReference type="EnsemblPlants" id="LPERR01G32120.2"/>
    </source>
</evidence>
<dbReference type="AlphaFoldDB" id="A0A0D9V7U4"/>
<evidence type="ECO:0000256" key="13">
    <source>
        <dbReference type="RuleBase" id="RU361119"/>
    </source>
</evidence>
<dbReference type="Gene3D" id="2.60.40.420">
    <property type="entry name" value="Cupredoxins - blue copper proteins"/>
    <property type="match status" value="6"/>
</dbReference>
<dbReference type="InterPro" id="IPR045087">
    <property type="entry name" value="Cu-oxidase_fam"/>
</dbReference>
<dbReference type="InterPro" id="IPR033138">
    <property type="entry name" value="Cu_oxidase_CS"/>
</dbReference>
<sequence>MSCSWMILVSAVLLSVASVAQTAIVEHTFNVATLSLPSICQPGNTSVTTVNGRVPGPEIEVHEGDTVVIHVINDSPYNVTVHWHGVLQRGTPWADGPAMVTQCPIRPGHRYTYRFSVAGQDGTLWWHAHSSYMRATVYGALVIRPRRDYPFPTPDEEKTVLLGEWWNGDAVALEKRSFSTGKPMPNADVYTINGMPGDSYNCSDTAINQIARFEVRRGKTYLFRIINAALNTAFFFKVAGHTFTVVAADASYTEQYETDVIVIAPGQTVDALMASDASPGCYHMAISSYQSAIPFPPPTGFNANTTTAIVEYVDAAPTTDARSPVLPIMPIPNDTDTAHTFYSSLTALIRPGRRTVPLAVDTHMFVTVGLGLSFCQPTQTQCNRTAPVVSANMNNVSFALPSTMSMLEARYRNAPSGVYTRDFPDRPPLAFDYTNGLLGSAPQLVFTGSPSTKVKTLRYNATVEMVLQNTALVGRESHPMHLHGYNFFVVAQGFGNYGGDAAAAGEFNLVNPQERNTVAVPTGGWAVIRFVADNPGARLHSWHFIASSNSPRGMWAMHCHIDSHFGIGLAMVFEVEMTPETTLAPPPPDLPQSVADAAIANYTFTVESMRVSQLCNSTDIIAVNGQLPGPTIEVNEGDAVAVKVINGSPYNLTIHWHGILQLLTPWADGPSMVTQCPIQPNSSYTYRFNVTGQEGTLWWHAHSSFLRATVYGALIIRPKNGTAYPFPAPDQEVPIALVDTGEWWSRNVVDVESDAVSSGQLPRVSDAFTINGLTGQLYQCANETYTVDVKPNTRVLLRVINAGLNTHLFFKVAGHAFTVVAVDACYTANYTTDTLVLAPGHTVDALMFTNASAGSYYMAVQAYDSLSPTTMSVSDETTATAIVRYNTTKSTKTTVTPVMPSMPTSSDSATANAFYFGLRGPAPSPGAPPAVPSKVDVNMTIELGLGQLPCDSTQSSCSGKSVAAAMNGVSFRLPSQMSLLEAQYNQTPGVYTADFPDAAPPSGTPMVEGTKVRRLKYNSTVEIVLQNPTAFPSENHPIHLHGFNFFVLAQGLGNFTPGNVSGYNLVDPVSRNTLAVPTGGWAVIRFIANNPGMWFFHCHLDAHVPIGLGMVFAVDNGTTPGSFLPPPPADLPQC</sequence>
<dbReference type="Gramene" id="LPERR01G32120.2">
    <property type="protein sequence ID" value="LPERR01G32120.2"/>
    <property type="gene ID" value="LPERR01G32120"/>
</dbReference>
<evidence type="ECO:0000256" key="6">
    <source>
        <dbReference type="ARBA" id="ARBA00022523"/>
    </source>
</evidence>
<keyword evidence="6 13" id="KW-0052">Apoplast</keyword>
<dbReference type="eggNOG" id="KOG1263">
    <property type="taxonomic scope" value="Eukaryota"/>
</dbReference>
<evidence type="ECO:0000256" key="8">
    <source>
        <dbReference type="ARBA" id="ARBA00022723"/>
    </source>
</evidence>
<keyword evidence="18" id="KW-1185">Reference proteome</keyword>
<dbReference type="GO" id="GO:0048046">
    <property type="term" value="C:apoplast"/>
    <property type="evidence" value="ECO:0007669"/>
    <property type="project" value="UniProtKB-SubCell"/>
</dbReference>
<evidence type="ECO:0000256" key="9">
    <source>
        <dbReference type="ARBA" id="ARBA00022737"/>
    </source>
</evidence>
<keyword evidence="7 13" id="KW-0964">Secreted</keyword>
<evidence type="ECO:0000256" key="10">
    <source>
        <dbReference type="ARBA" id="ARBA00023002"/>
    </source>
</evidence>
<evidence type="ECO:0000313" key="18">
    <source>
        <dbReference type="Proteomes" id="UP000032180"/>
    </source>
</evidence>
<keyword evidence="9 13" id="KW-0677">Repeat</keyword>
<feature type="domain" description="Plastocyanin-like" evidence="16">
    <location>
        <begin position="44"/>
        <end position="147"/>
    </location>
</feature>
<evidence type="ECO:0000256" key="2">
    <source>
        <dbReference type="ARBA" id="ARBA00002075"/>
    </source>
</evidence>
<reference evidence="17" key="3">
    <citation type="submission" date="2015-04" db="UniProtKB">
        <authorList>
            <consortium name="EnsemblPlants"/>
        </authorList>
    </citation>
    <scope>IDENTIFICATION</scope>
</reference>
<accession>A0A0D9V7U4</accession>
<feature type="domain" description="Plastocyanin-like" evidence="14">
    <location>
        <begin position="157"/>
        <end position="312"/>
    </location>
</feature>
<dbReference type="GO" id="GO:0052716">
    <property type="term" value="F:hydroquinone:oxygen oxidoreductase activity"/>
    <property type="evidence" value="ECO:0007669"/>
    <property type="project" value="UniProtKB-EC"/>
</dbReference>
<dbReference type="InterPro" id="IPR011706">
    <property type="entry name" value="Cu-oxidase_C"/>
</dbReference>
<dbReference type="Proteomes" id="UP000032180">
    <property type="component" value="Chromosome 1"/>
</dbReference>
<keyword evidence="8 13" id="KW-0479">Metal-binding</keyword>
<keyword evidence="12 13" id="KW-0439">Lignin degradation</keyword>
<organism evidence="17 18">
    <name type="scientific">Leersia perrieri</name>
    <dbReference type="NCBI Taxonomy" id="77586"/>
    <lineage>
        <taxon>Eukaryota</taxon>
        <taxon>Viridiplantae</taxon>
        <taxon>Streptophyta</taxon>
        <taxon>Embryophyta</taxon>
        <taxon>Tracheophyta</taxon>
        <taxon>Spermatophyta</taxon>
        <taxon>Magnoliopsida</taxon>
        <taxon>Liliopsida</taxon>
        <taxon>Poales</taxon>
        <taxon>Poaceae</taxon>
        <taxon>BOP clade</taxon>
        <taxon>Oryzoideae</taxon>
        <taxon>Oryzeae</taxon>
        <taxon>Oryzinae</taxon>
        <taxon>Leersia</taxon>
    </lineage>
</organism>
<evidence type="ECO:0000259" key="14">
    <source>
        <dbReference type="Pfam" id="PF00394"/>
    </source>
</evidence>
<dbReference type="InterPro" id="IPR011707">
    <property type="entry name" value="Cu-oxidase-like_N"/>
</dbReference>
<evidence type="ECO:0000256" key="3">
    <source>
        <dbReference type="ARBA" id="ARBA00004271"/>
    </source>
</evidence>
<dbReference type="EnsemblPlants" id="LPERR01G32120.2">
    <property type="protein sequence ID" value="LPERR01G32120.2"/>
    <property type="gene ID" value="LPERR01G32120"/>
</dbReference>
<feature type="domain" description="Plastocyanin-like" evidence="14">
    <location>
        <begin position="740"/>
        <end position="886"/>
    </location>
</feature>
<dbReference type="Pfam" id="PF07732">
    <property type="entry name" value="Cu-oxidase_3"/>
    <property type="match status" value="2"/>
</dbReference>
<dbReference type="CDD" id="cd13849">
    <property type="entry name" value="CuRO_1_LCC_plant"/>
    <property type="match status" value="2"/>
</dbReference>
<dbReference type="GO" id="GO:0005507">
    <property type="term" value="F:copper ion binding"/>
    <property type="evidence" value="ECO:0007669"/>
    <property type="project" value="InterPro"/>
</dbReference>
<comment type="cofactor">
    <cofactor evidence="13">
        <name>Cu cation</name>
        <dbReference type="ChEBI" id="CHEBI:23378"/>
    </cofactor>
    <text evidence="13">Binds 4 Cu cations per monomer.</text>
</comment>
<feature type="signal peptide" evidence="13">
    <location>
        <begin position="1"/>
        <end position="22"/>
    </location>
</feature>
<feature type="domain" description="Plastocyanin-like" evidence="15">
    <location>
        <begin position="423"/>
        <end position="576"/>
    </location>
</feature>
<keyword evidence="13" id="KW-0732">Signal</keyword>
<dbReference type="GO" id="GO:0046274">
    <property type="term" value="P:lignin catabolic process"/>
    <property type="evidence" value="ECO:0007669"/>
    <property type="project" value="UniProtKB-KW"/>
</dbReference>
<dbReference type="EC" id="1.10.3.2" evidence="5 13"/>
<comment type="catalytic activity">
    <reaction evidence="1 13">
        <text>4 hydroquinone + O2 = 4 benzosemiquinone + 2 H2O</text>
        <dbReference type="Rhea" id="RHEA:11276"/>
        <dbReference type="ChEBI" id="CHEBI:15377"/>
        <dbReference type="ChEBI" id="CHEBI:15379"/>
        <dbReference type="ChEBI" id="CHEBI:17594"/>
        <dbReference type="ChEBI" id="CHEBI:17977"/>
        <dbReference type="EC" id="1.10.3.2"/>
    </reaction>
</comment>
<reference evidence="18" key="2">
    <citation type="submission" date="2013-12" db="EMBL/GenBank/DDBJ databases">
        <authorList>
            <person name="Yu Y."/>
            <person name="Lee S."/>
            <person name="de Baynast K."/>
            <person name="Wissotski M."/>
            <person name="Liu L."/>
            <person name="Talag J."/>
            <person name="Goicoechea J."/>
            <person name="Angelova A."/>
            <person name="Jetty R."/>
            <person name="Kudrna D."/>
            <person name="Golser W."/>
            <person name="Rivera L."/>
            <person name="Zhang J."/>
            <person name="Wing R."/>
        </authorList>
    </citation>
    <scope>NUCLEOTIDE SEQUENCE</scope>
</reference>
<evidence type="ECO:0000256" key="7">
    <source>
        <dbReference type="ARBA" id="ARBA00022525"/>
    </source>
</evidence>
<dbReference type="SUPFAM" id="SSF49503">
    <property type="entry name" value="Cupredoxins"/>
    <property type="match status" value="6"/>
</dbReference>
<comment type="subcellular location">
    <subcellularLocation>
        <location evidence="3 13">Secreted</location>
        <location evidence="3 13">Extracellular space</location>
        <location evidence="3 13">Apoplast</location>
    </subcellularLocation>
</comment>
<dbReference type="InterPro" id="IPR034288">
    <property type="entry name" value="CuRO_1_LCC"/>
</dbReference>
<dbReference type="PANTHER" id="PTHR11709:SF339">
    <property type="entry name" value="LACCASE-6"/>
    <property type="match status" value="1"/>
</dbReference>
<keyword evidence="11 13" id="KW-0186">Copper</keyword>
<keyword evidence="10 13" id="KW-0560">Oxidoreductase</keyword>
<name>A0A0D9V7U4_9ORYZ</name>
<dbReference type="STRING" id="77586.A0A0D9V7U4"/>
<dbReference type="Pfam" id="PF00394">
    <property type="entry name" value="Cu-oxidase"/>
    <property type="match status" value="2"/>
</dbReference>
<dbReference type="InterPro" id="IPR034285">
    <property type="entry name" value="CuRO_2_LCC"/>
</dbReference>
<dbReference type="PROSITE" id="PS00080">
    <property type="entry name" value="MULTICOPPER_OXIDASE2"/>
    <property type="match status" value="2"/>
</dbReference>